<dbReference type="SUPFAM" id="SSF55729">
    <property type="entry name" value="Acyl-CoA N-acyltransferases (Nat)"/>
    <property type="match status" value="1"/>
</dbReference>
<evidence type="ECO:0000259" key="1">
    <source>
        <dbReference type="PROSITE" id="PS51186"/>
    </source>
</evidence>
<keyword evidence="2" id="KW-0689">Ribosomal protein</keyword>
<proteinExistence type="predicted"/>
<organism evidence="2 3">
    <name type="scientific">Bhargavaea beijingensis</name>
    <dbReference type="NCBI Taxonomy" id="426756"/>
    <lineage>
        <taxon>Bacteria</taxon>
        <taxon>Bacillati</taxon>
        <taxon>Bacillota</taxon>
        <taxon>Bacilli</taxon>
        <taxon>Bacillales</taxon>
        <taxon>Caryophanaceae</taxon>
        <taxon>Bhargavaea</taxon>
    </lineage>
</organism>
<evidence type="ECO:0000313" key="2">
    <source>
        <dbReference type="EMBL" id="SDE61152.1"/>
    </source>
</evidence>
<dbReference type="STRING" id="426756.SAMN04488126_11315"/>
<dbReference type="Gene3D" id="3.40.630.30">
    <property type="match status" value="1"/>
</dbReference>
<dbReference type="Proteomes" id="UP000198823">
    <property type="component" value="Unassembled WGS sequence"/>
</dbReference>
<dbReference type="InterPro" id="IPR016181">
    <property type="entry name" value="Acyl_CoA_acyltransferase"/>
</dbReference>
<dbReference type="InterPro" id="IPR000182">
    <property type="entry name" value="GNAT_dom"/>
</dbReference>
<dbReference type="AlphaFoldDB" id="A0A1G7EBV8"/>
<dbReference type="EMBL" id="FNAR01000013">
    <property type="protein sequence ID" value="SDE61152.1"/>
    <property type="molecule type" value="Genomic_DNA"/>
</dbReference>
<evidence type="ECO:0000313" key="3">
    <source>
        <dbReference type="Proteomes" id="UP000198823"/>
    </source>
</evidence>
<gene>
    <name evidence="2" type="ORF">SAMN04488126_11315</name>
</gene>
<protein>
    <submittedName>
        <fullName evidence="2">Ribosomal protein S18 acetylase RimI</fullName>
    </submittedName>
</protein>
<name>A0A1G7EBV8_9BACL</name>
<keyword evidence="2" id="KW-0687">Ribonucleoprotein</keyword>
<dbReference type="GO" id="GO:0016747">
    <property type="term" value="F:acyltransferase activity, transferring groups other than amino-acyl groups"/>
    <property type="evidence" value="ECO:0007669"/>
    <property type="project" value="InterPro"/>
</dbReference>
<dbReference type="CDD" id="cd04301">
    <property type="entry name" value="NAT_SF"/>
    <property type="match status" value="1"/>
</dbReference>
<feature type="domain" description="N-acetyltransferase" evidence="1">
    <location>
        <begin position="1"/>
        <end position="160"/>
    </location>
</feature>
<accession>A0A1G7EBV8</accession>
<sequence length="174" mass="19600">MIVRRAEAGDERGMAAVHVESWKTTYRGIVSDKYLESLKIEEREESWKKGIFHTKAFVAEKERGIVGFANGGRERSGNYPGYDGELYAIYLLKECQGQGAGHELVRQVAIALNHMGFGAMLVRVLRNNPSRYFYEALGGIRIGTERIEIGGDLLEEWVYGWPDLNVLDDEGGEK</sequence>
<dbReference type="Pfam" id="PF00583">
    <property type="entry name" value="Acetyltransf_1"/>
    <property type="match status" value="1"/>
</dbReference>
<dbReference type="PROSITE" id="PS51186">
    <property type="entry name" value="GNAT"/>
    <property type="match status" value="1"/>
</dbReference>
<dbReference type="RefSeq" id="WP_092097602.1">
    <property type="nucleotide sequence ID" value="NZ_FNAR01000013.1"/>
</dbReference>
<dbReference type="GO" id="GO:0005840">
    <property type="term" value="C:ribosome"/>
    <property type="evidence" value="ECO:0007669"/>
    <property type="project" value="UniProtKB-KW"/>
</dbReference>
<dbReference type="OrthoDB" id="5292888at2"/>
<reference evidence="2 3" key="1">
    <citation type="submission" date="2016-10" db="EMBL/GenBank/DDBJ databases">
        <authorList>
            <person name="de Groot N.N."/>
        </authorList>
    </citation>
    <scope>NUCLEOTIDE SEQUENCE [LARGE SCALE GENOMIC DNA]</scope>
    <source>
        <strain evidence="2 3">CGMCC 1.6762</strain>
    </source>
</reference>